<evidence type="ECO:0000313" key="1">
    <source>
        <dbReference type="EMBL" id="MEW6955157.1"/>
    </source>
</evidence>
<organism evidence="1 2">
    <name type="scientific">Trueperella pyogenes</name>
    <dbReference type="NCBI Taxonomy" id="1661"/>
    <lineage>
        <taxon>Bacteria</taxon>
        <taxon>Bacillati</taxon>
        <taxon>Actinomycetota</taxon>
        <taxon>Actinomycetes</taxon>
        <taxon>Actinomycetales</taxon>
        <taxon>Actinomycetaceae</taxon>
        <taxon>Trueperella</taxon>
    </lineage>
</organism>
<evidence type="ECO:0000313" key="2">
    <source>
        <dbReference type="Proteomes" id="UP001555100"/>
    </source>
</evidence>
<keyword evidence="2" id="KW-1185">Reference proteome</keyword>
<protein>
    <submittedName>
        <fullName evidence="1">Uncharacterized protein</fullName>
    </submittedName>
</protein>
<dbReference type="EMBL" id="JBAGNM010000012">
    <property type="protein sequence ID" value="MEW6955157.1"/>
    <property type="molecule type" value="Genomic_DNA"/>
</dbReference>
<dbReference type="RefSeq" id="WP_108251231.1">
    <property type="nucleotide sequence ID" value="NZ_CP028833.1"/>
</dbReference>
<proteinExistence type="predicted"/>
<name>A0ABV3ND64_9ACTO</name>
<reference evidence="1 2" key="1">
    <citation type="submission" date="2024-01" db="EMBL/GenBank/DDBJ databases">
        <title>Genomic analysis and antimicrobial resistance profiles of Trueperella pyogenes isolated from domestic and wild animals.</title>
        <authorList>
            <person name="Magossi G."/>
            <person name="Gzyl K.E."/>
            <person name="Holman D.B."/>
            <person name="Amat S."/>
        </authorList>
    </citation>
    <scope>NUCLEOTIDE SEQUENCE [LARGE SCALE GENOMIC DNA]</scope>
    <source>
        <strain evidence="1 2">1494</strain>
    </source>
</reference>
<accession>A0ABV3ND64</accession>
<gene>
    <name evidence="1" type="ORF">V3M73_09015</name>
</gene>
<dbReference type="Proteomes" id="UP001555100">
    <property type="component" value="Unassembled WGS sequence"/>
</dbReference>
<comment type="caution">
    <text evidence="1">The sequence shown here is derived from an EMBL/GenBank/DDBJ whole genome shotgun (WGS) entry which is preliminary data.</text>
</comment>
<sequence>MGIMSGFLELIIDATFVSDFVDVLLRPFRNAKPVKNRLRSRGIYGVDSGALIVGQVVIARLKGHGASKAVVIDPDGVYLVRLTDQPGPGAFELASLKRTKIGRQYAVLGEVFAAKPSWCRTIRGQKRLGRADFDQLQELLM</sequence>